<dbReference type="InterPro" id="IPR051401">
    <property type="entry name" value="GtrA_CellWall_Glycosyl"/>
</dbReference>
<protein>
    <submittedName>
        <fullName evidence="8">GtrA family protein</fullName>
    </submittedName>
</protein>
<evidence type="ECO:0000256" key="5">
    <source>
        <dbReference type="ARBA" id="ARBA00023136"/>
    </source>
</evidence>
<feature type="transmembrane region" description="Helical" evidence="6">
    <location>
        <begin position="47"/>
        <end position="67"/>
    </location>
</feature>
<accession>A0ABS8LFS8</accession>
<comment type="similarity">
    <text evidence="2">Belongs to the GtrA family.</text>
</comment>
<dbReference type="Proteomes" id="UP001430544">
    <property type="component" value="Unassembled WGS sequence"/>
</dbReference>
<dbReference type="EMBL" id="JAJIUN010000088">
    <property type="protein sequence ID" value="MCC8624181.1"/>
    <property type="molecule type" value="Genomic_DNA"/>
</dbReference>
<evidence type="ECO:0000313" key="8">
    <source>
        <dbReference type="EMBL" id="MCC8624181.1"/>
    </source>
</evidence>
<evidence type="ECO:0000256" key="3">
    <source>
        <dbReference type="ARBA" id="ARBA00022692"/>
    </source>
</evidence>
<dbReference type="PANTHER" id="PTHR38459">
    <property type="entry name" value="PROPHAGE BACTOPRENOL-LINKED GLUCOSE TRANSLOCASE HOMOLOG"/>
    <property type="match status" value="1"/>
</dbReference>
<feature type="transmembrane region" description="Helical" evidence="6">
    <location>
        <begin position="106"/>
        <end position="130"/>
    </location>
</feature>
<comment type="subcellular location">
    <subcellularLocation>
        <location evidence="1">Membrane</location>
        <topology evidence="1">Multi-pass membrane protein</topology>
    </subcellularLocation>
</comment>
<keyword evidence="5 6" id="KW-0472">Membrane</keyword>
<comment type="caution">
    <text evidence="8">The sequence shown here is derived from an EMBL/GenBank/DDBJ whole genome shotgun (WGS) entry which is preliminary data.</text>
</comment>
<name>A0ABS8LFS8_9XANT</name>
<proteinExistence type="inferred from homology"/>
<dbReference type="InterPro" id="IPR007267">
    <property type="entry name" value="GtrA_DPMS_TM"/>
</dbReference>
<evidence type="ECO:0000256" key="1">
    <source>
        <dbReference type="ARBA" id="ARBA00004141"/>
    </source>
</evidence>
<sequence>MSMPMLRKARDLVSESSFVRFLISGGINTVATYAAYLALLQATSYKVAYTVAYVFGIVIAFFINRLFVFRTHRGWRSLLMFPFVYLAQYLVSLAVVFAWVEHLGFSVALAPIVAILVTVPLTFLLSRFVFGRRTIVAK</sequence>
<dbReference type="PANTHER" id="PTHR38459:SF1">
    <property type="entry name" value="PROPHAGE BACTOPRENOL-LINKED GLUCOSE TRANSLOCASE HOMOLOG"/>
    <property type="match status" value="1"/>
</dbReference>
<keyword evidence="4 6" id="KW-1133">Transmembrane helix</keyword>
<keyword evidence="9" id="KW-1185">Reference proteome</keyword>
<feature type="domain" description="GtrA/DPMS transmembrane" evidence="7">
    <location>
        <begin position="20"/>
        <end position="129"/>
    </location>
</feature>
<evidence type="ECO:0000256" key="2">
    <source>
        <dbReference type="ARBA" id="ARBA00009399"/>
    </source>
</evidence>
<gene>
    <name evidence="8" type="ORF">LN473_19795</name>
</gene>
<evidence type="ECO:0000256" key="4">
    <source>
        <dbReference type="ARBA" id="ARBA00022989"/>
    </source>
</evidence>
<evidence type="ECO:0000313" key="9">
    <source>
        <dbReference type="Proteomes" id="UP001430544"/>
    </source>
</evidence>
<reference evidence="8" key="1">
    <citation type="submission" date="2021-11" db="EMBL/GenBank/DDBJ databases">
        <title>Genome resources and taxonomic validation of 89 Xanthomonas strains.</title>
        <authorList>
            <person name="Tambong J.T."/>
        </authorList>
    </citation>
    <scope>NUCLEOTIDE SEQUENCE</scope>
    <source>
        <strain evidence="8">Bv 5-4A</strain>
    </source>
</reference>
<evidence type="ECO:0000256" key="6">
    <source>
        <dbReference type="SAM" id="Phobius"/>
    </source>
</evidence>
<feature type="transmembrane region" description="Helical" evidence="6">
    <location>
        <begin position="21"/>
        <end position="41"/>
    </location>
</feature>
<organism evidence="8 9">
    <name type="scientific">Xanthomonas vesicatoria</name>
    <dbReference type="NCBI Taxonomy" id="56460"/>
    <lineage>
        <taxon>Bacteria</taxon>
        <taxon>Pseudomonadati</taxon>
        <taxon>Pseudomonadota</taxon>
        <taxon>Gammaproteobacteria</taxon>
        <taxon>Lysobacterales</taxon>
        <taxon>Lysobacteraceae</taxon>
        <taxon>Xanthomonas</taxon>
    </lineage>
</organism>
<dbReference type="RefSeq" id="WP_196769992.1">
    <property type="nucleotide sequence ID" value="NZ_CP018470.1"/>
</dbReference>
<dbReference type="Pfam" id="PF04138">
    <property type="entry name" value="GtrA_DPMS_TM"/>
    <property type="match status" value="1"/>
</dbReference>
<evidence type="ECO:0000259" key="7">
    <source>
        <dbReference type="Pfam" id="PF04138"/>
    </source>
</evidence>
<keyword evidence="3 6" id="KW-0812">Transmembrane</keyword>
<feature type="transmembrane region" description="Helical" evidence="6">
    <location>
        <begin position="79"/>
        <end position="100"/>
    </location>
</feature>